<dbReference type="EMBL" id="JASFZW010000001">
    <property type="protein sequence ID" value="KAK2080473.1"/>
    <property type="molecule type" value="Genomic_DNA"/>
</dbReference>
<dbReference type="InterPro" id="IPR053720">
    <property type="entry name" value="Psm_Assembly_Chaperone"/>
</dbReference>
<comment type="caution">
    <text evidence="1">The sequence shown here is derived from an EMBL/GenBank/DDBJ whole genome shotgun (WGS) entry which is preliminary data.</text>
</comment>
<proteinExistence type="predicted"/>
<reference evidence="1" key="1">
    <citation type="submission" date="2021-01" db="EMBL/GenBank/DDBJ databases">
        <authorList>
            <person name="Eckstrom K.M.E."/>
        </authorList>
    </citation>
    <scope>NUCLEOTIDE SEQUENCE</scope>
    <source>
        <strain evidence="1">UVCC 0001</strain>
    </source>
</reference>
<dbReference type="AlphaFoldDB" id="A0AAD9IMM3"/>
<protein>
    <submittedName>
        <fullName evidence="1">Uncharacterized protein</fullName>
    </submittedName>
</protein>
<evidence type="ECO:0000313" key="1">
    <source>
        <dbReference type="EMBL" id="KAK2080473.1"/>
    </source>
</evidence>
<name>A0AAD9IMM3_PROWI</name>
<organism evidence="1 2">
    <name type="scientific">Prototheca wickerhamii</name>
    <dbReference type="NCBI Taxonomy" id="3111"/>
    <lineage>
        <taxon>Eukaryota</taxon>
        <taxon>Viridiplantae</taxon>
        <taxon>Chlorophyta</taxon>
        <taxon>core chlorophytes</taxon>
        <taxon>Trebouxiophyceae</taxon>
        <taxon>Chlorellales</taxon>
        <taxon>Chlorellaceae</taxon>
        <taxon>Prototheca</taxon>
    </lineage>
</organism>
<gene>
    <name evidence="1" type="ORF">QBZ16_000326</name>
</gene>
<dbReference type="Pfam" id="PF10178">
    <property type="entry name" value="PAC3"/>
    <property type="match status" value="1"/>
</dbReference>
<keyword evidence="2" id="KW-1185">Reference proteome</keyword>
<accession>A0AAD9IMM3</accession>
<sequence length="72" mass="7735">MDVMGGGSTYHIETLLGPRESALHELCARQLAELATAAGCSLPLLICLSLRLSLEAVRQLVTALGDHQVWSF</sequence>
<dbReference type="InterPro" id="IPR018788">
    <property type="entry name" value="Proteasome_assmbl_chp_3"/>
</dbReference>
<evidence type="ECO:0000313" key="2">
    <source>
        <dbReference type="Proteomes" id="UP001255856"/>
    </source>
</evidence>
<dbReference type="Gene3D" id="3.30.230.90">
    <property type="match status" value="1"/>
</dbReference>
<dbReference type="GO" id="GO:0043248">
    <property type="term" value="P:proteasome assembly"/>
    <property type="evidence" value="ECO:0007669"/>
    <property type="project" value="InterPro"/>
</dbReference>
<dbReference type="Proteomes" id="UP001255856">
    <property type="component" value="Unassembled WGS sequence"/>
</dbReference>